<reference evidence="3" key="1">
    <citation type="submission" date="2022-03" db="EMBL/GenBank/DDBJ databases">
        <authorList>
            <person name="Brunel B."/>
        </authorList>
    </citation>
    <scope>NUCLEOTIDE SEQUENCE</scope>
    <source>
        <strain evidence="3">STM4922sample</strain>
    </source>
</reference>
<dbReference type="Proteomes" id="UP001152604">
    <property type="component" value="Unassembled WGS sequence"/>
</dbReference>
<dbReference type="EMBL" id="CAKXZS010000023">
    <property type="protein sequence ID" value="CAH2401445.1"/>
    <property type="molecule type" value="Genomic_DNA"/>
</dbReference>
<evidence type="ECO:0000259" key="1">
    <source>
        <dbReference type="Pfam" id="PF09722"/>
    </source>
</evidence>
<proteinExistence type="predicted"/>
<dbReference type="InterPro" id="IPR046847">
    <property type="entry name" value="Xre-like_HTH"/>
</dbReference>
<evidence type="ECO:0000313" key="3">
    <source>
        <dbReference type="EMBL" id="CAH2401445.1"/>
    </source>
</evidence>
<feature type="domain" description="Antitoxin Xre/MbcA/ParS-like toxin-binding" evidence="1">
    <location>
        <begin position="86"/>
        <end position="134"/>
    </location>
</feature>
<dbReference type="InterPro" id="IPR024467">
    <property type="entry name" value="Xre/MbcA/ParS-like_toxin-bd"/>
</dbReference>
<dbReference type="Pfam" id="PF20432">
    <property type="entry name" value="Xre-like-HTH"/>
    <property type="match status" value="1"/>
</dbReference>
<comment type="caution">
    <text evidence="3">The sequence shown here is derived from an EMBL/GenBank/DDBJ whole genome shotgun (WGS) entry which is preliminary data.</text>
</comment>
<organism evidence="3 4">
    <name type="scientific">Mesorhizobium ventifaucium</name>
    <dbReference type="NCBI Taxonomy" id="666020"/>
    <lineage>
        <taxon>Bacteria</taxon>
        <taxon>Pseudomonadati</taxon>
        <taxon>Pseudomonadota</taxon>
        <taxon>Alphaproteobacteria</taxon>
        <taxon>Hyphomicrobiales</taxon>
        <taxon>Phyllobacteriaceae</taxon>
        <taxon>Mesorhizobium</taxon>
    </lineage>
</organism>
<feature type="domain" description="Antitoxin Xre-like helix-turn-helix" evidence="2">
    <location>
        <begin position="22"/>
        <end position="82"/>
    </location>
</feature>
<keyword evidence="4" id="KW-1185">Reference proteome</keyword>
<evidence type="ECO:0000313" key="4">
    <source>
        <dbReference type="Proteomes" id="UP001152604"/>
    </source>
</evidence>
<protein>
    <submittedName>
        <fullName evidence="3">Transcriptional regulator, XRE family protein</fullName>
    </submittedName>
</protein>
<evidence type="ECO:0000259" key="2">
    <source>
        <dbReference type="Pfam" id="PF20432"/>
    </source>
</evidence>
<dbReference type="Pfam" id="PF09722">
    <property type="entry name" value="Xre_MbcA_ParS_C"/>
    <property type="match status" value="1"/>
</dbReference>
<accession>A0ABN8JVJ4</accession>
<gene>
    <name evidence="3" type="ORF">MES4922_30102</name>
</gene>
<sequence>MVYIFIRKEKMPAMQPHPAANAAENAVLTKATLRAADLLDITARILASIIGVSEATVSRMRRQEFLLERGTKPFELAVLFVRLFRSLDAIVGGDETVARAWLKNANTAFDGTPLEKIVTIAGLVDVIAYLDSRRALV</sequence>
<name>A0ABN8JVJ4_9HYPH</name>